<name>A0A382NJI3_9ZZZZ</name>
<dbReference type="EMBL" id="UINC01100080">
    <property type="protein sequence ID" value="SVC59852.1"/>
    <property type="molecule type" value="Genomic_DNA"/>
</dbReference>
<evidence type="ECO:0000313" key="2">
    <source>
        <dbReference type="EMBL" id="SVC59852.1"/>
    </source>
</evidence>
<gene>
    <name evidence="2" type="ORF">METZ01_LOCUS312706</name>
</gene>
<feature type="compositionally biased region" description="Polar residues" evidence="1">
    <location>
        <begin position="106"/>
        <end position="117"/>
    </location>
</feature>
<feature type="region of interest" description="Disordered" evidence="1">
    <location>
        <begin position="86"/>
        <end position="117"/>
    </location>
</feature>
<proteinExistence type="predicted"/>
<feature type="compositionally biased region" description="Acidic residues" evidence="1">
    <location>
        <begin position="88"/>
        <end position="97"/>
    </location>
</feature>
<organism evidence="2">
    <name type="scientific">marine metagenome</name>
    <dbReference type="NCBI Taxonomy" id="408172"/>
    <lineage>
        <taxon>unclassified sequences</taxon>
        <taxon>metagenomes</taxon>
        <taxon>ecological metagenomes</taxon>
    </lineage>
</organism>
<evidence type="ECO:0000256" key="1">
    <source>
        <dbReference type="SAM" id="MobiDB-lite"/>
    </source>
</evidence>
<accession>A0A382NJI3</accession>
<reference evidence="2" key="1">
    <citation type="submission" date="2018-05" db="EMBL/GenBank/DDBJ databases">
        <authorList>
            <person name="Lanie J.A."/>
            <person name="Ng W.-L."/>
            <person name="Kazmierczak K.M."/>
            <person name="Andrzejewski T.M."/>
            <person name="Davidsen T.M."/>
            <person name="Wayne K.J."/>
            <person name="Tettelin H."/>
            <person name="Glass J.I."/>
            <person name="Rusch D."/>
            <person name="Podicherti R."/>
            <person name="Tsui H.-C.T."/>
            <person name="Winkler M.E."/>
        </authorList>
    </citation>
    <scope>NUCLEOTIDE SEQUENCE</scope>
</reference>
<sequence length="117" mass="13243">MNEIERLQQLAGIVNEEDVTKVAVGHVDDETGMISKELYHIGKNAVDIHKMLKELPDSDFPHWWQAKIIKAHEYVKSAKDFLDAELNASDEDEQEIADLDRAGELEQQQDQDPSGVS</sequence>
<dbReference type="AlphaFoldDB" id="A0A382NJI3"/>
<protein>
    <submittedName>
        <fullName evidence="2">Uncharacterized protein</fullName>
    </submittedName>
</protein>